<accession>A0A9N9GPF2</accession>
<evidence type="ECO:0000313" key="1">
    <source>
        <dbReference type="EMBL" id="CAG8616526.1"/>
    </source>
</evidence>
<dbReference type="AlphaFoldDB" id="A0A9N9GPF2"/>
<dbReference type="EMBL" id="CAJVQA010005257">
    <property type="protein sequence ID" value="CAG8616526.1"/>
    <property type="molecule type" value="Genomic_DNA"/>
</dbReference>
<evidence type="ECO:0000313" key="2">
    <source>
        <dbReference type="Proteomes" id="UP000789759"/>
    </source>
</evidence>
<comment type="caution">
    <text evidence="1">The sequence shown here is derived from an EMBL/GenBank/DDBJ whole genome shotgun (WGS) entry which is preliminary data.</text>
</comment>
<name>A0A9N9GPF2_9GLOM</name>
<dbReference type="Proteomes" id="UP000789759">
    <property type="component" value="Unassembled WGS sequence"/>
</dbReference>
<gene>
    <name evidence="1" type="ORF">CPELLU_LOCUS7707</name>
</gene>
<sequence>MVEVLISYSGNEDLQDQLEGMIRAKADAKSPAIYLTVIEVTLIQDSGPSKCGINEYLKEFAQIKELDNQQQE</sequence>
<proteinExistence type="predicted"/>
<keyword evidence="2" id="KW-1185">Reference proteome</keyword>
<protein>
    <submittedName>
        <fullName evidence="1">8943_t:CDS:1</fullName>
    </submittedName>
</protein>
<organism evidence="1 2">
    <name type="scientific">Cetraspora pellucida</name>
    <dbReference type="NCBI Taxonomy" id="1433469"/>
    <lineage>
        <taxon>Eukaryota</taxon>
        <taxon>Fungi</taxon>
        <taxon>Fungi incertae sedis</taxon>
        <taxon>Mucoromycota</taxon>
        <taxon>Glomeromycotina</taxon>
        <taxon>Glomeromycetes</taxon>
        <taxon>Diversisporales</taxon>
        <taxon>Gigasporaceae</taxon>
        <taxon>Cetraspora</taxon>
    </lineage>
</organism>
<reference evidence="1" key="1">
    <citation type="submission" date="2021-06" db="EMBL/GenBank/DDBJ databases">
        <authorList>
            <person name="Kallberg Y."/>
            <person name="Tangrot J."/>
            <person name="Rosling A."/>
        </authorList>
    </citation>
    <scope>NUCLEOTIDE SEQUENCE</scope>
    <source>
        <strain evidence="1">FL966</strain>
    </source>
</reference>